<feature type="region of interest" description="Disordered" evidence="2">
    <location>
        <begin position="301"/>
        <end position="321"/>
    </location>
</feature>
<dbReference type="AlphaFoldDB" id="A0A8S1UK47"/>
<accession>A0A8S1UK47</accession>
<comment type="caution">
    <text evidence="3">The sequence shown here is derived from an EMBL/GenBank/DDBJ whole genome shotgun (WGS) entry which is preliminary data.</text>
</comment>
<dbReference type="EMBL" id="CAJJDO010000042">
    <property type="protein sequence ID" value="CAD8165210.1"/>
    <property type="molecule type" value="Genomic_DNA"/>
</dbReference>
<keyword evidence="4" id="KW-1185">Reference proteome</keyword>
<sequence>MSFSTTCEFDHSKNIHRKFNTLHISSRKHIDPLVTTKPFETRNHGQQFEQHFAHYLKGDLNLQRLIQTLNYPRLNAEQQLQPKHRMTLKIRQQTEQRKNYLKSKIVKVRNLIKEKVAIKKPHNEEIRQGNAQTLTIVQTILDIANHKENSVGYQEKLIPKTKNLKQYRLNYDNVEPVCKLQQQVIQSIPPRSYLKSVLENNAQLYLQELQDQAQQHDNNINKIVRLSIQNKRNDFTLFHKAAKTDRRNQDGILTHADVQLYDYLYNKPKGVIIQKHPKYIQNVIDSEVDFRKNFGRKVLTHRHKRTHYNQDPPENPDDSCASSLQSACEIKLDNYYAETREWKRKQYLQLPRRKPSIRQLINQNLNDNIHDDNLIFNVQQIMFLKREAQQSSNKFNSNRKDTRAQVPSFENLQARIRDFSYSRLSNVVATQPQRSEPTYSPYKAQGLQQKITDTLGPRTKSFNSGHKWRESFQSPSISSQSPFKFVQSPPQIKYSIETESYTKPSDSFKYDSFRTSSEQLKKRQGRSLADVVQLNEIVALRNKIESSYVSRSSLTSTYVSELVKLAQAITTSLKNE</sequence>
<keyword evidence="1" id="KW-0175">Coiled coil</keyword>
<organism evidence="3 4">
    <name type="scientific">Paramecium pentaurelia</name>
    <dbReference type="NCBI Taxonomy" id="43138"/>
    <lineage>
        <taxon>Eukaryota</taxon>
        <taxon>Sar</taxon>
        <taxon>Alveolata</taxon>
        <taxon>Ciliophora</taxon>
        <taxon>Intramacronucleata</taxon>
        <taxon>Oligohymenophorea</taxon>
        <taxon>Peniculida</taxon>
        <taxon>Parameciidae</taxon>
        <taxon>Paramecium</taxon>
    </lineage>
</organism>
<evidence type="ECO:0000313" key="3">
    <source>
        <dbReference type="EMBL" id="CAD8165210.1"/>
    </source>
</evidence>
<dbReference type="Proteomes" id="UP000689195">
    <property type="component" value="Unassembled WGS sequence"/>
</dbReference>
<feature type="coiled-coil region" evidence="1">
    <location>
        <begin position="195"/>
        <end position="226"/>
    </location>
</feature>
<name>A0A8S1UK47_9CILI</name>
<evidence type="ECO:0000256" key="1">
    <source>
        <dbReference type="SAM" id="Coils"/>
    </source>
</evidence>
<proteinExistence type="predicted"/>
<gene>
    <name evidence="3" type="ORF">PPENT_87.1.T0420097</name>
</gene>
<reference evidence="3" key="1">
    <citation type="submission" date="2021-01" db="EMBL/GenBank/DDBJ databases">
        <authorList>
            <consortium name="Genoscope - CEA"/>
            <person name="William W."/>
        </authorList>
    </citation>
    <scope>NUCLEOTIDE SEQUENCE</scope>
</reference>
<evidence type="ECO:0000313" key="4">
    <source>
        <dbReference type="Proteomes" id="UP000689195"/>
    </source>
</evidence>
<evidence type="ECO:0000256" key="2">
    <source>
        <dbReference type="SAM" id="MobiDB-lite"/>
    </source>
</evidence>
<protein>
    <submittedName>
        <fullName evidence="3">Uncharacterized protein</fullName>
    </submittedName>
</protein>